<sequence>MKVKKIPMRMCIACHEMKPKKEMLRIVKPKEGDIAIDFTGKAAGRGAYICDDPNCIKKLKKARLLNKVFSAEIPQEVYEKIEEEFFAEK</sequence>
<dbReference type="InterPro" id="IPR035931">
    <property type="entry name" value="YlxR-like_sf"/>
</dbReference>
<reference evidence="2" key="1">
    <citation type="journal article" date="2021" name="PeerJ">
        <title>Extensive microbial diversity within the chicken gut microbiome revealed by metagenomics and culture.</title>
        <authorList>
            <person name="Gilroy R."/>
            <person name="Ravi A."/>
            <person name="Getino M."/>
            <person name="Pursley I."/>
            <person name="Horton D.L."/>
            <person name="Alikhan N.F."/>
            <person name="Baker D."/>
            <person name="Gharbi K."/>
            <person name="Hall N."/>
            <person name="Watson M."/>
            <person name="Adriaenssens E.M."/>
            <person name="Foster-Nyarko E."/>
            <person name="Jarju S."/>
            <person name="Secka A."/>
            <person name="Antonio M."/>
            <person name="Oren A."/>
            <person name="Chaudhuri R.R."/>
            <person name="La Ragione R."/>
            <person name="Hildebrand F."/>
            <person name="Pallen M.J."/>
        </authorList>
    </citation>
    <scope>NUCLEOTIDE SEQUENCE</scope>
    <source>
        <strain evidence="2">1345</strain>
    </source>
</reference>
<evidence type="ECO:0000313" key="3">
    <source>
        <dbReference type="Proteomes" id="UP000886750"/>
    </source>
</evidence>
<evidence type="ECO:0000313" key="2">
    <source>
        <dbReference type="EMBL" id="HIY96757.1"/>
    </source>
</evidence>
<dbReference type="PANTHER" id="PTHR34215:SF1">
    <property type="entry name" value="YLXR DOMAIN-CONTAINING PROTEIN"/>
    <property type="match status" value="1"/>
</dbReference>
<dbReference type="NCBIfam" id="NF047356">
    <property type="entry name" value="RNA_bind_RnpM"/>
    <property type="match status" value="1"/>
</dbReference>
<proteinExistence type="predicted"/>
<dbReference type="Gene3D" id="3.30.1230.10">
    <property type="entry name" value="YlxR-like"/>
    <property type="match status" value="1"/>
</dbReference>
<dbReference type="EMBL" id="DXCQ01000028">
    <property type="protein sequence ID" value="HIY96757.1"/>
    <property type="molecule type" value="Genomic_DNA"/>
</dbReference>
<comment type="caution">
    <text evidence="2">The sequence shown here is derived from an EMBL/GenBank/DDBJ whole genome shotgun (WGS) entry which is preliminary data.</text>
</comment>
<dbReference type="Proteomes" id="UP000886750">
    <property type="component" value="Unassembled WGS sequence"/>
</dbReference>
<dbReference type="AlphaFoldDB" id="A0A9D1ZUK6"/>
<dbReference type="PANTHER" id="PTHR34215">
    <property type="entry name" value="BLL0784 PROTEIN"/>
    <property type="match status" value="1"/>
</dbReference>
<organism evidence="2 3">
    <name type="scientific">Candidatus Borkfalkia excrementigallinarum</name>
    <dbReference type="NCBI Taxonomy" id="2838506"/>
    <lineage>
        <taxon>Bacteria</taxon>
        <taxon>Bacillati</taxon>
        <taxon>Bacillota</taxon>
        <taxon>Clostridia</taxon>
        <taxon>Christensenellales</taxon>
        <taxon>Christensenellaceae</taxon>
        <taxon>Candidatus Borkfalkia</taxon>
    </lineage>
</organism>
<dbReference type="Pfam" id="PF04296">
    <property type="entry name" value="YlxR"/>
    <property type="match status" value="1"/>
</dbReference>
<reference evidence="2" key="2">
    <citation type="submission" date="2021-04" db="EMBL/GenBank/DDBJ databases">
        <authorList>
            <person name="Gilroy R."/>
        </authorList>
    </citation>
    <scope>NUCLEOTIDE SEQUENCE</scope>
    <source>
        <strain evidence="2">1345</strain>
    </source>
</reference>
<evidence type="ECO:0000259" key="1">
    <source>
        <dbReference type="Pfam" id="PF04296"/>
    </source>
</evidence>
<dbReference type="InterPro" id="IPR007393">
    <property type="entry name" value="YlxR_dom"/>
</dbReference>
<dbReference type="CDD" id="cd00279">
    <property type="entry name" value="YlxR"/>
    <property type="match status" value="1"/>
</dbReference>
<name>A0A9D1ZUK6_9FIRM</name>
<gene>
    <name evidence="2" type="ORF">H9729_03640</name>
</gene>
<feature type="domain" description="YlxR" evidence="1">
    <location>
        <begin position="9"/>
        <end position="83"/>
    </location>
</feature>
<protein>
    <submittedName>
        <fullName evidence="2">YlxR family protein</fullName>
    </submittedName>
</protein>
<accession>A0A9D1ZUK6</accession>
<dbReference type="InterPro" id="IPR037465">
    <property type="entry name" value="YlxR"/>
</dbReference>
<dbReference type="SUPFAM" id="SSF64376">
    <property type="entry name" value="YlxR-like"/>
    <property type="match status" value="1"/>
</dbReference>